<dbReference type="STRING" id="37992.A0A4Z0Y3V4"/>
<dbReference type="Proteomes" id="UP000297716">
    <property type="component" value="Unassembled WGS sequence"/>
</dbReference>
<name>A0A4Z0Y3V4_9PEZI</name>
<feature type="compositionally biased region" description="Polar residues" evidence="1">
    <location>
        <begin position="162"/>
        <end position="177"/>
    </location>
</feature>
<organism evidence="2 3">
    <name type="scientific">Xylaria hypoxylon</name>
    <dbReference type="NCBI Taxonomy" id="37992"/>
    <lineage>
        <taxon>Eukaryota</taxon>
        <taxon>Fungi</taxon>
        <taxon>Dikarya</taxon>
        <taxon>Ascomycota</taxon>
        <taxon>Pezizomycotina</taxon>
        <taxon>Sordariomycetes</taxon>
        <taxon>Xylariomycetidae</taxon>
        <taxon>Xylariales</taxon>
        <taxon>Xylariaceae</taxon>
        <taxon>Xylaria</taxon>
    </lineage>
</organism>
<proteinExistence type="predicted"/>
<evidence type="ECO:0000256" key="1">
    <source>
        <dbReference type="SAM" id="MobiDB-lite"/>
    </source>
</evidence>
<feature type="compositionally biased region" description="Basic and acidic residues" evidence="1">
    <location>
        <begin position="187"/>
        <end position="197"/>
    </location>
</feature>
<gene>
    <name evidence="2" type="ORF">E0Z10_g10324</name>
</gene>
<dbReference type="EMBL" id="SKBN01000391">
    <property type="protein sequence ID" value="TGJ78444.1"/>
    <property type="molecule type" value="Genomic_DNA"/>
</dbReference>
<feature type="compositionally biased region" description="Basic and acidic residues" evidence="1">
    <location>
        <begin position="150"/>
        <end position="161"/>
    </location>
</feature>
<keyword evidence="3" id="KW-1185">Reference proteome</keyword>
<feature type="region of interest" description="Disordered" evidence="1">
    <location>
        <begin position="147"/>
        <end position="197"/>
    </location>
</feature>
<dbReference type="OrthoDB" id="10009520at2759"/>
<protein>
    <submittedName>
        <fullName evidence="2">Uncharacterized protein</fullName>
    </submittedName>
</protein>
<accession>A0A4Z0Y3V4</accession>
<evidence type="ECO:0000313" key="2">
    <source>
        <dbReference type="EMBL" id="TGJ78444.1"/>
    </source>
</evidence>
<dbReference type="AlphaFoldDB" id="A0A4Z0Y3V4"/>
<sequence>MTSLEVMTSLGQPAWSATDDESLNLILSLLHDDARQITFTSKGKGVEGTCSDADLALQLHTEELDRATTYLSDRRMTRSVQGAVQTDIHALLASELQESVARGDRAIAIAQSAGTPHGQTQTPVNTGPSAAELETWNKLKSTYITGSGKVRGDEVSDDRIETMSTEMDSQPESSSWAASRGAFKSHNRPDTFPKLHG</sequence>
<comment type="caution">
    <text evidence="2">The sequence shown here is derived from an EMBL/GenBank/DDBJ whole genome shotgun (WGS) entry which is preliminary data.</text>
</comment>
<reference evidence="2 3" key="1">
    <citation type="submission" date="2019-03" db="EMBL/GenBank/DDBJ databases">
        <title>Draft genome sequence of Xylaria hypoxylon DSM 108379, a ubiquitous saprotrophic-parasitic fungi on hardwood.</title>
        <authorList>
            <person name="Buettner E."/>
            <person name="Leonhardt S."/>
            <person name="Gebauer A.M."/>
            <person name="Liers C."/>
            <person name="Hofrichter M."/>
            <person name="Kellner H."/>
        </authorList>
    </citation>
    <scope>NUCLEOTIDE SEQUENCE [LARGE SCALE GENOMIC DNA]</scope>
    <source>
        <strain evidence="2 3">DSM 108379</strain>
    </source>
</reference>
<evidence type="ECO:0000313" key="3">
    <source>
        <dbReference type="Proteomes" id="UP000297716"/>
    </source>
</evidence>